<keyword evidence="3" id="KW-1185">Reference proteome</keyword>
<dbReference type="InterPro" id="IPR027417">
    <property type="entry name" value="P-loop_NTPase"/>
</dbReference>
<dbReference type="EMBL" id="CP036269">
    <property type="protein sequence ID" value="QDT42551.1"/>
    <property type="molecule type" value="Genomic_DNA"/>
</dbReference>
<dbReference type="Proteomes" id="UP000317171">
    <property type="component" value="Chromosome"/>
</dbReference>
<evidence type="ECO:0008006" key="4">
    <source>
        <dbReference type="Google" id="ProtNLM"/>
    </source>
</evidence>
<organism evidence="2 3">
    <name type="scientific">Gimesia alba</name>
    <dbReference type="NCBI Taxonomy" id="2527973"/>
    <lineage>
        <taxon>Bacteria</taxon>
        <taxon>Pseudomonadati</taxon>
        <taxon>Planctomycetota</taxon>
        <taxon>Planctomycetia</taxon>
        <taxon>Planctomycetales</taxon>
        <taxon>Planctomycetaceae</taxon>
        <taxon>Gimesia</taxon>
    </lineage>
</organism>
<reference evidence="2 3" key="1">
    <citation type="submission" date="2019-02" db="EMBL/GenBank/DDBJ databases">
        <title>Deep-cultivation of Planctomycetes and their phenomic and genomic characterization uncovers novel biology.</title>
        <authorList>
            <person name="Wiegand S."/>
            <person name="Jogler M."/>
            <person name="Boedeker C."/>
            <person name="Pinto D."/>
            <person name="Vollmers J."/>
            <person name="Rivas-Marin E."/>
            <person name="Kohn T."/>
            <person name="Peeters S.H."/>
            <person name="Heuer A."/>
            <person name="Rast P."/>
            <person name="Oberbeckmann S."/>
            <person name="Bunk B."/>
            <person name="Jeske O."/>
            <person name="Meyerdierks A."/>
            <person name="Storesund J.E."/>
            <person name="Kallscheuer N."/>
            <person name="Luecker S."/>
            <person name="Lage O.M."/>
            <person name="Pohl T."/>
            <person name="Merkel B.J."/>
            <person name="Hornburger P."/>
            <person name="Mueller R.-W."/>
            <person name="Bruemmer F."/>
            <person name="Labrenz M."/>
            <person name="Spormann A.M."/>
            <person name="Op den Camp H."/>
            <person name="Overmann J."/>
            <person name="Amann R."/>
            <person name="Jetten M.S.M."/>
            <person name="Mascher T."/>
            <person name="Medema M.H."/>
            <person name="Devos D.P."/>
            <person name="Kaster A.-K."/>
            <person name="Ovreas L."/>
            <person name="Rohde M."/>
            <person name="Galperin M.Y."/>
            <person name="Jogler C."/>
        </authorList>
    </citation>
    <scope>NUCLEOTIDE SEQUENCE [LARGE SCALE GENOMIC DNA]</scope>
    <source>
        <strain evidence="2 3">Pan241w</strain>
    </source>
</reference>
<proteinExistence type="predicted"/>
<feature type="coiled-coil region" evidence="1">
    <location>
        <begin position="1113"/>
        <end position="1140"/>
    </location>
</feature>
<dbReference type="KEGG" id="gaz:Pan241w_26360"/>
<evidence type="ECO:0000313" key="3">
    <source>
        <dbReference type="Proteomes" id="UP000317171"/>
    </source>
</evidence>
<evidence type="ECO:0000313" key="2">
    <source>
        <dbReference type="EMBL" id="QDT42551.1"/>
    </source>
</evidence>
<sequence length="1163" mass="130881">MKRTQSRTKKEGQSRFLRSVNLEHDCNLQDATTGYVLTSTGCNVLRRIAPSIQDKSTTRAWSLTGPYGTGKSAFAVFMSNLLMSSNSIQARNAKKLLKETDGDLLKQLAPGTRTKNNGLMPIAVTSTHESIQNAVLRGLERTVKASLNGSGRKIERAIKDAQAEHKKGKSISSSRVIELLDDASGRICSQKGGPNGTFLILDELGRLLEYANHRPEDSDLAILQDLAEYASRSDRPFLFMTILHQSFGAYASKLSIERRTEWQKIQGRFEDLAFEESSDEILRLISRAMQSNVKYSISQKETRDFTKLLTRAWELGVAPGSMDKKEFLEVLKKCYPLHPLVALTLGTVFRRFGQNERSAFSFLNSHEPYGLQDFLSNGNSQNAKLYCIDQLYDYLDQSLREGIYSSPLAKKWSELEAILSNAHKASAPEINLIKVIGFINAIGIDGSINATPEIIKYATEKASKTQIPENSIKNLIKKSIVVERRYNNTLALWEGSDVDIEAEIIEAQENFNDELSLAEIASDYFPLRPIVAKRHSFISGTLRYFPIQFLSPKSLSLEDKHSFPTLSIELVPTDNQAEYNQVIRKLKESHSKSLKGNIFCVFNGGGEFRTNLRSLASLEWIQKNVKTLEGDSAARKEIDIRIQAIHQILDSQIELLIYPDANSPVTSRWIQNGKVIRFSKNKRLQNILSETCDDIFHKTPHIQNELLNRRKISSAAAAARRNLIQNMFQNSSIPNLGMEGNPPEKSMYLSLLHQSGIHTSKNGNWEFQKPVSNDVTKLSPTWKAILDFFKETESGAKTVADLFDKLSAPPYGIVEGPLPVILCAALLVHDHEVALYKDGTFIPNPGTPDFELLMKHPERYTIQRWRISGVRSSVFQKLAMLIGRELPDQTSGKSAILQLVKPLLHFYRNLNDYALFTQSVSETASNIRRVLEKANEPDSLLFIDLPKACGLAPFSVNKRSTSKRVDQFIEILQGGLRELQGAYERLLNDILSILSSSFGIDSDISEIRAQLTKRGTPLLDKCGDPTLKNFLTRVLQTELADQEWLEATAGVVVVKLPAVWRDNDLSRFQQEMLSISRRFKHFESLILKIPKQGIKKDTELVRIGITTSDAGDYEQVIQLNKQQTKRVDQLEKTLENVLKNKKYTDTNDLVLAALARIAKQRLT</sequence>
<evidence type="ECO:0000256" key="1">
    <source>
        <dbReference type="SAM" id="Coils"/>
    </source>
</evidence>
<protein>
    <recommendedName>
        <fullName evidence="4">ATP-binding protein</fullName>
    </recommendedName>
</protein>
<dbReference type="SUPFAM" id="SSF52540">
    <property type="entry name" value="P-loop containing nucleoside triphosphate hydrolases"/>
    <property type="match status" value="1"/>
</dbReference>
<gene>
    <name evidence="2" type="ORF">Pan241w_26360</name>
</gene>
<dbReference type="AlphaFoldDB" id="A0A517RF95"/>
<name>A0A517RF95_9PLAN</name>
<dbReference type="OrthoDB" id="856045at2"/>
<keyword evidence="1" id="KW-0175">Coiled coil</keyword>
<accession>A0A517RF95</accession>
<dbReference type="RefSeq" id="WP_145215983.1">
    <property type="nucleotide sequence ID" value="NZ_CP036269.1"/>
</dbReference>